<keyword evidence="1" id="KW-0143">Chaperone</keyword>
<dbReference type="Pfam" id="PF18265">
    <property type="entry name" value="Nas2_N"/>
    <property type="match status" value="1"/>
</dbReference>
<keyword evidence="6" id="KW-1185">Reference proteome</keyword>
<dbReference type="OrthoDB" id="72325at2759"/>
<dbReference type="GO" id="GO:0070682">
    <property type="term" value="P:proteasome regulatory particle assembly"/>
    <property type="evidence" value="ECO:0007669"/>
    <property type="project" value="EnsemblFungi"/>
</dbReference>
<dbReference type="KEGG" id="kaf:KAFR_0K01090"/>
<protein>
    <recommendedName>
        <fullName evidence="2">Probable 26S proteasome regulatory subunit p27</fullName>
    </recommendedName>
</protein>
<gene>
    <name evidence="5" type="primary">KAFR0K01090</name>
    <name evidence="5" type="ORF">KAFR_0K01090</name>
</gene>
<reference evidence="5 6" key="1">
    <citation type="journal article" date="2011" name="Proc. Natl. Acad. Sci. U.S.A.">
        <title>Evolutionary erosion of yeast sex chromosomes by mating-type switching accidents.</title>
        <authorList>
            <person name="Gordon J.L."/>
            <person name="Armisen D."/>
            <person name="Proux-Wera E."/>
            <person name="Oheigeartaigh S.S."/>
            <person name="Byrne K.P."/>
            <person name="Wolfe K.H."/>
        </authorList>
    </citation>
    <scope>NUCLEOTIDE SEQUENCE [LARGE SCALE GENOMIC DNA]</scope>
    <source>
        <strain evidence="6">ATCC 22294 / BCRC 22015 / CBS 2517 / CECT 1963 / NBRC 1671 / NRRL Y-8276</strain>
    </source>
</reference>
<evidence type="ECO:0000313" key="6">
    <source>
        <dbReference type="Proteomes" id="UP000005220"/>
    </source>
</evidence>
<dbReference type="SUPFAM" id="SSF50156">
    <property type="entry name" value="PDZ domain-like"/>
    <property type="match status" value="1"/>
</dbReference>
<dbReference type="Gene3D" id="2.30.42.10">
    <property type="match status" value="1"/>
</dbReference>
<dbReference type="STRING" id="1071382.H2B1G4"/>
<organism evidence="5 6">
    <name type="scientific">Kazachstania africana (strain ATCC 22294 / BCRC 22015 / CBS 2517 / CECT 1963 / NBRC 1671 / NRRL Y-8276)</name>
    <name type="common">Yeast</name>
    <name type="synonym">Kluyveromyces africanus</name>
    <dbReference type="NCBI Taxonomy" id="1071382"/>
    <lineage>
        <taxon>Eukaryota</taxon>
        <taxon>Fungi</taxon>
        <taxon>Dikarya</taxon>
        <taxon>Ascomycota</taxon>
        <taxon>Saccharomycotina</taxon>
        <taxon>Saccharomycetes</taxon>
        <taxon>Saccharomycetales</taxon>
        <taxon>Saccharomycetaceae</taxon>
        <taxon>Kazachstania</taxon>
    </lineage>
</organism>
<dbReference type="GeneID" id="13886817"/>
<evidence type="ECO:0000259" key="3">
    <source>
        <dbReference type="Pfam" id="PF04495"/>
    </source>
</evidence>
<dbReference type="GO" id="GO:0044183">
    <property type="term" value="F:protein folding chaperone"/>
    <property type="evidence" value="ECO:0007669"/>
    <property type="project" value="EnsemblFungi"/>
</dbReference>
<dbReference type="FunFam" id="2.30.42.10:FF:000107">
    <property type="entry name" value="26S proteasome non-ATPase regulatory subunit 9"/>
    <property type="match status" value="1"/>
</dbReference>
<dbReference type="InterPro" id="IPR036034">
    <property type="entry name" value="PDZ_sf"/>
</dbReference>
<dbReference type="EMBL" id="HE650831">
    <property type="protein sequence ID" value="CCF60464.1"/>
    <property type="molecule type" value="Genomic_DNA"/>
</dbReference>
<sequence length="215" mass="24256">MTTPSELLSNVRLNPTITNRVSSLKSLSLNEVIILKDDIESELNNSINLLQSFNVDMHSSLVTPEGFPREDIDVLQVRMLRRNINMLRNDLTNVINYSHTLLSTHFNNDANNRSTIPLENGVDYRIPFAFFSEIVSNSPTEIAGIKDNDKLVSISNIHAANHDGLKNIQALIIKNENNSIPLRILRNDQEFLELNLVPDRSWGGRGLLGCKLQEL</sequence>
<dbReference type="AlphaFoldDB" id="H2B1G4"/>
<proteinExistence type="predicted"/>
<dbReference type="RefSeq" id="XP_003959599.1">
    <property type="nucleotide sequence ID" value="XM_003959550.1"/>
</dbReference>
<dbReference type="GO" id="GO:0005829">
    <property type="term" value="C:cytosol"/>
    <property type="evidence" value="ECO:0007669"/>
    <property type="project" value="EnsemblFungi"/>
</dbReference>
<feature type="domain" description="Nas2 N-terminal" evidence="4">
    <location>
        <begin position="31"/>
        <end position="106"/>
    </location>
</feature>
<name>H2B1G4_KAZAF</name>
<accession>H2B1G4</accession>
<feature type="domain" description="PDZ GRASP-type" evidence="3">
    <location>
        <begin position="133"/>
        <end position="212"/>
    </location>
</feature>
<dbReference type="GO" id="GO:0005634">
    <property type="term" value="C:nucleus"/>
    <property type="evidence" value="ECO:0007669"/>
    <property type="project" value="EnsemblFungi"/>
</dbReference>
<dbReference type="PANTHER" id="PTHR12651:SF1">
    <property type="entry name" value="26S PROTEASOME NON-ATPASE REGULATORY SUBUNIT 9"/>
    <property type="match status" value="1"/>
</dbReference>
<dbReference type="eggNOG" id="KOG3129">
    <property type="taxonomic scope" value="Eukaryota"/>
</dbReference>
<dbReference type="InParanoid" id="H2B1G4"/>
<dbReference type="Proteomes" id="UP000005220">
    <property type="component" value="Chromosome 11"/>
</dbReference>
<dbReference type="InterPro" id="IPR035269">
    <property type="entry name" value="PSMD9"/>
</dbReference>
<dbReference type="InterPro" id="IPR040815">
    <property type="entry name" value="Nas2_N"/>
</dbReference>
<dbReference type="Pfam" id="PF04495">
    <property type="entry name" value="GRASP55_65"/>
    <property type="match status" value="1"/>
</dbReference>
<dbReference type="FunCoup" id="H2B1G4">
    <property type="interactions" value="1158"/>
</dbReference>
<dbReference type="HOGENOM" id="CLU_073146_1_1_1"/>
<evidence type="ECO:0000256" key="2">
    <source>
        <dbReference type="ARBA" id="ARBA00068021"/>
    </source>
</evidence>
<evidence type="ECO:0000313" key="5">
    <source>
        <dbReference type="EMBL" id="CCF60464.1"/>
    </source>
</evidence>
<dbReference type="PANTHER" id="PTHR12651">
    <property type="entry name" value="26S PROTEASOME NON-ATPASE REGULATORY SUBUNIT 9"/>
    <property type="match status" value="1"/>
</dbReference>
<evidence type="ECO:0000256" key="1">
    <source>
        <dbReference type="ARBA" id="ARBA00023186"/>
    </source>
</evidence>
<evidence type="ECO:0000259" key="4">
    <source>
        <dbReference type="Pfam" id="PF18265"/>
    </source>
</evidence>
<dbReference type="InterPro" id="IPR024958">
    <property type="entry name" value="GRASP_PDZ"/>
</dbReference>
<dbReference type="Gene3D" id="6.10.140.1710">
    <property type="match status" value="1"/>
</dbReference>